<keyword evidence="2 4" id="KW-0808">Transferase</keyword>
<evidence type="ECO:0000313" key="4">
    <source>
        <dbReference type="EMBL" id="TXK15644.1"/>
    </source>
</evidence>
<keyword evidence="5" id="KW-1185">Reference proteome</keyword>
<comment type="caution">
    <text evidence="4">The sequence shown here is derived from an EMBL/GenBank/DDBJ whole genome shotgun (WGS) entry which is preliminary data.</text>
</comment>
<dbReference type="OrthoDB" id="3171021at2"/>
<evidence type="ECO:0000259" key="3">
    <source>
        <dbReference type="Pfam" id="PF00535"/>
    </source>
</evidence>
<sequence>MTVQPSMPTVSIIVPVHNSERYLGACVASILEQEYRHLEVILVDDGSTDDSGRICDRFAAEDDRVVVVHRENGGIAAAQNSGLDAATGDLITFCDNDDLMSPRMIGRLVEILEEAGADMSCCRWYNVGASVAASVRDAHAGEQPGRHISFDQPGRYYQGVFSILLRQLTRRELYYFSEANWGKLYRRALFDGIRFPEGRYAQDVAVAMDLYRRMDRVASCEDRLYYWLQRTDSVSHNLRSTRYYHDIVRAHGRCFELAREDGILPARAYFGLHAVRFEKRSVRSPEDREMYEEDRRYVTGLLSTLSPWQRLRCAALHGLRFLEVQVYNRTIHRRT</sequence>
<dbReference type="Gene3D" id="3.90.550.10">
    <property type="entry name" value="Spore Coat Polysaccharide Biosynthesis Protein SpsA, Chain A"/>
    <property type="match status" value="1"/>
</dbReference>
<dbReference type="EMBL" id="VRSX01000001">
    <property type="protein sequence ID" value="TXK15644.1"/>
    <property type="molecule type" value="Genomic_DNA"/>
</dbReference>
<proteinExistence type="predicted"/>
<name>A0A5C8IBI6_9MICO</name>
<dbReference type="Pfam" id="PF00535">
    <property type="entry name" value="Glycos_transf_2"/>
    <property type="match status" value="1"/>
</dbReference>
<dbReference type="GO" id="GO:0016757">
    <property type="term" value="F:glycosyltransferase activity"/>
    <property type="evidence" value="ECO:0007669"/>
    <property type="project" value="UniProtKB-KW"/>
</dbReference>
<reference evidence="4 5" key="1">
    <citation type="submission" date="2019-08" db="EMBL/GenBank/DDBJ databases">
        <authorList>
            <person name="Dong K."/>
        </authorList>
    </citation>
    <scope>NUCLEOTIDE SEQUENCE [LARGE SCALE GENOMIC DNA]</scope>
    <source>
        <strain evidence="4 5">K-1</strain>
    </source>
</reference>
<dbReference type="PANTHER" id="PTHR22916:SF51">
    <property type="entry name" value="GLYCOSYLTRANSFERASE EPSH-RELATED"/>
    <property type="match status" value="1"/>
</dbReference>
<protein>
    <submittedName>
        <fullName evidence="4">Glycosyltransferase</fullName>
    </submittedName>
</protein>
<gene>
    <name evidence="4" type="ORF">FVP74_04470</name>
</gene>
<dbReference type="RefSeq" id="WP_147050208.1">
    <property type="nucleotide sequence ID" value="NZ_BKAH01000005.1"/>
</dbReference>
<organism evidence="4 5">
    <name type="scientific">Microbacterium saccharophilum</name>
    <dbReference type="NCBI Taxonomy" id="1213358"/>
    <lineage>
        <taxon>Bacteria</taxon>
        <taxon>Bacillati</taxon>
        <taxon>Actinomycetota</taxon>
        <taxon>Actinomycetes</taxon>
        <taxon>Micrococcales</taxon>
        <taxon>Microbacteriaceae</taxon>
        <taxon>Microbacterium</taxon>
    </lineage>
</organism>
<dbReference type="InterPro" id="IPR001173">
    <property type="entry name" value="Glyco_trans_2-like"/>
</dbReference>
<accession>A0A5C8IBI6</accession>
<feature type="domain" description="Glycosyltransferase 2-like" evidence="3">
    <location>
        <begin position="11"/>
        <end position="163"/>
    </location>
</feature>
<dbReference type="Proteomes" id="UP000321949">
    <property type="component" value="Unassembled WGS sequence"/>
</dbReference>
<dbReference type="CDD" id="cd00761">
    <property type="entry name" value="Glyco_tranf_GTA_type"/>
    <property type="match status" value="1"/>
</dbReference>
<keyword evidence="1" id="KW-0328">Glycosyltransferase</keyword>
<evidence type="ECO:0000313" key="5">
    <source>
        <dbReference type="Proteomes" id="UP000321949"/>
    </source>
</evidence>
<dbReference type="SUPFAM" id="SSF53448">
    <property type="entry name" value="Nucleotide-diphospho-sugar transferases"/>
    <property type="match status" value="1"/>
</dbReference>
<dbReference type="PANTHER" id="PTHR22916">
    <property type="entry name" value="GLYCOSYLTRANSFERASE"/>
    <property type="match status" value="1"/>
</dbReference>
<evidence type="ECO:0000256" key="2">
    <source>
        <dbReference type="ARBA" id="ARBA00022679"/>
    </source>
</evidence>
<dbReference type="AlphaFoldDB" id="A0A5C8IBI6"/>
<dbReference type="InterPro" id="IPR029044">
    <property type="entry name" value="Nucleotide-diphossugar_trans"/>
</dbReference>
<evidence type="ECO:0000256" key="1">
    <source>
        <dbReference type="ARBA" id="ARBA00022676"/>
    </source>
</evidence>